<proteinExistence type="predicted"/>
<dbReference type="AlphaFoldDB" id="A0A1Y0I924"/>
<evidence type="ECO:0000313" key="2">
    <source>
        <dbReference type="EMBL" id="ARU56266.1"/>
    </source>
</evidence>
<sequence>MTFSFIRKQKIESLNVDIEEYCHEKTGARHLHIAAENPENVFLVAFRTVPKDSSGVAHILEHTVLCGSEKYPVRDPFFMMIRRSLNTFMNAFTSSDWTAYPFASKNRKDFDNLLEVYLDSVFFSRIDPLDFAQEGHRVEFETVDDPASPLVYKGVVYNEMKGAMSSPTSLLWQALTKYIFPSTTYHHNSGGEPDHIPDLSYDQLQAFYRKHYHPSNAVFMTYGDIPAQEHHDRLEMLALSRFSHQLIDTRIPDEKRYYAPVRVQEAYPIPENEPDSGKTHIVTGWLLGHSFNLEENLEAHLLANVLFENSASPLLKALETTHLGHSPSPLCGLEDSNREMTFVCGIEGSEPDRVQEFEALILDTLNGVAENGVEQERLEAVLHQLELSQREISGDSYPYGLQLILSALSPMIHGGDPIELLDLDPVLVGLREKIADPEYIKGLVKKLLIDNPHRVTLLMSPDKQLESRRDKARAQTLASIKKSLSESESKAIIEQAQALSHRQLQKDDDSVLPKVTVEDVPLHLQIPEGDVKQSIAVYEQGTNGLVYEQIIVPLPVLTDQEKDILAIYSYCLTELGCGDKNYLDMQDWQSAVTGGVSAYTSVKGRIDDVQATTGSLVLSGKALARNYQALGDLMHAVMDDVRFEEKERIRELVAQIRSKREQAVTSNGHALAMGLACSQFSPASALAFRLAGLQGIQAIKILDDALQDSVEMDKLADMLSKLHDKIRSMPRKYLIVSESEYAALCRADIEARVIELEASAESLKLHAVREHTKAGWLTSTQVNFCSKAYQTVPVEHEDAAALTVLGNFLRNGYLHRAIREQGGAYGGGAGQDSSVAAFRFYSYRDPRLEETLADFDEAVNWLVSQEHEHQALEEAILGVIGQIDKPKSPAGEAKVAYHNLMNGRTPEQRERFRTRVLNVTLDDLKRVAQTYLVGEASIGVVTNAGNRVVLERLGLTVQEL</sequence>
<protein>
    <submittedName>
        <fullName evidence="2">Peptidase M16</fullName>
    </submittedName>
</protein>
<dbReference type="InterPro" id="IPR007863">
    <property type="entry name" value="Peptidase_M16_C"/>
</dbReference>
<feature type="domain" description="Peptidase M16C associated" evidence="1">
    <location>
        <begin position="459"/>
        <end position="702"/>
    </location>
</feature>
<dbReference type="Pfam" id="PF05193">
    <property type="entry name" value="Peptidase_M16_C"/>
    <property type="match status" value="1"/>
</dbReference>
<dbReference type="RefSeq" id="WP_087461275.1">
    <property type="nucleotide sequence ID" value="NZ_CP021425.1"/>
</dbReference>
<dbReference type="Gene3D" id="3.30.830.10">
    <property type="entry name" value="Metalloenzyme, LuxS/M16 peptidase-like"/>
    <property type="match status" value="4"/>
</dbReference>
<gene>
    <name evidence="2" type="ORF">OLMES_2199</name>
</gene>
<dbReference type="InterPro" id="IPR011249">
    <property type="entry name" value="Metalloenz_LuxS/M16"/>
</dbReference>
<dbReference type="SMART" id="SM01264">
    <property type="entry name" value="M16C_associated"/>
    <property type="match status" value="1"/>
</dbReference>
<dbReference type="EMBL" id="CP021425">
    <property type="protein sequence ID" value="ARU56266.1"/>
    <property type="molecule type" value="Genomic_DNA"/>
</dbReference>
<dbReference type="OrthoDB" id="9762027at2"/>
<name>A0A1Y0I924_9GAMM</name>
<dbReference type="PANTHER" id="PTHR43016">
    <property type="entry name" value="PRESEQUENCE PROTEASE"/>
    <property type="match status" value="1"/>
</dbReference>
<dbReference type="InterPro" id="IPR013578">
    <property type="entry name" value="Peptidase_M16C_assoc"/>
</dbReference>
<dbReference type="GO" id="GO:0006508">
    <property type="term" value="P:proteolysis"/>
    <property type="evidence" value="ECO:0007669"/>
    <property type="project" value="InterPro"/>
</dbReference>
<dbReference type="Pfam" id="PF00675">
    <property type="entry name" value="Peptidase_M16"/>
    <property type="match status" value="1"/>
</dbReference>
<evidence type="ECO:0000313" key="3">
    <source>
        <dbReference type="Proteomes" id="UP000196027"/>
    </source>
</evidence>
<dbReference type="GO" id="GO:0046872">
    <property type="term" value="F:metal ion binding"/>
    <property type="evidence" value="ECO:0007669"/>
    <property type="project" value="InterPro"/>
</dbReference>
<dbReference type="InterPro" id="IPR055130">
    <property type="entry name" value="PreP_C"/>
</dbReference>
<dbReference type="PANTHER" id="PTHR43016:SF13">
    <property type="entry name" value="PRESEQUENCE PROTEASE, MITOCHONDRIAL"/>
    <property type="match status" value="1"/>
</dbReference>
<dbReference type="FunFam" id="3.30.830.10:FF:000011">
    <property type="entry name" value="Presequence protease, mitochondrial"/>
    <property type="match status" value="1"/>
</dbReference>
<evidence type="ECO:0000259" key="1">
    <source>
        <dbReference type="SMART" id="SM01264"/>
    </source>
</evidence>
<dbReference type="SUPFAM" id="SSF63411">
    <property type="entry name" value="LuxS/MPP-like metallohydrolase"/>
    <property type="match status" value="4"/>
</dbReference>
<accession>A0A1Y0I924</accession>
<dbReference type="Pfam" id="PF22516">
    <property type="entry name" value="PreP_C"/>
    <property type="match status" value="1"/>
</dbReference>
<dbReference type="InterPro" id="IPR011765">
    <property type="entry name" value="Pept_M16_N"/>
</dbReference>
<keyword evidence="3" id="KW-1185">Reference proteome</keyword>
<reference evidence="2 3" key="1">
    <citation type="submission" date="2017-05" db="EMBL/GenBank/DDBJ databases">
        <title>Genomic insights into alkan degradation activity of Oleiphilus messinensis.</title>
        <authorList>
            <person name="Kozyavkin S.A."/>
            <person name="Slesarev A.I."/>
            <person name="Golyshin P.N."/>
            <person name="Korzhenkov A."/>
            <person name="Golyshina O.N."/>
            <person name="Toshchakov S.V."/>
        </authorList>
    </citation>
    <scope>NUCLEOTIDE SEQUENCE [LARGE SCALE GENOMIC DNA]</scope>
    <source>
        <strain evidence="2 3">ME102</strain>
    </source>
</reference>
<dbReference type="Pfam" id="PF08367">
    <property type="entry name" value="M16C_assoc"/>
    <property type="match status" value="1"/>
</dbReference>
<dbReference type="KEGG" id="ome:OLMES_2199"/>
<organism evidence="2 3">
    <name type="scientific">Oleiphilus messinensis</name>
    <dbReference type="NCBI Taxonomy" id="141451"/>
    <lineage>
        <taxon>Bacteria</taxon>
        <taxon>Pseudomonadati</taxon>
        <taxon>Pseudomonadota</taxon>
        <taxon>Gammaproteobacteria</taxon>
        <taxon>Oceanospirillales</taxon>
        <taxon>Oleiphilaceae</taxon>
        <taxon>Oleiphilus</taxon>
    </lineage>
</organism>
<dbReference type="Proteomes" id="UP000196027">
    <property type="component" value="Chromosome"/>
</dbReference>